<evidence type="ECO:0000259" key="4">
    <source>
        <dbReference type="Pfam" id="PF25888"/>
    </source>
</evidence>
<evidence type="ECO:0000259" key="3">
    <source>
        <dbReference type="Pfam" id="PF07261"/>
    </source>
</evidence>
<evidence type="ECO:0000256" key="2">
    <source>
        <dbReference type="SAM" id="MobiDB-lite"/>
    </source>
</evidence>
<gene>
    <name evidence="5" type="ORF">CR194_11235</name>
</gene>
<sequence length="471" mass="55490">MHWKEVLPSNRYVAYMSEHANPLDHDVLTLLYQPLIGATAYSLYMTLCLDIQKQSSKKVERTHKSLMIFTGQHLDHLFKERKKLEAIGLLTVYRKKEEEEYVYYYHLHPPMNAAQFFRDDLLSVFLYNKLGSKDQYRELRQLFSIEAIDTKELENVTQGFSQVFTSIHPSELKSTNPEMLEMLSSTDSLVGRPEPNSPYQMGEGDFDFQQLTAYLPSFIPKEELEKPKHQRLIYQLAFIYKLPPEEMANVIQDAMLHTDKLDLDELRTQAKRRYRMNEKDEPPRLGLRKQPDELKSLNKVPETNEEKTIHYFETTAPIEYLEELSNGAKVYEGDMDTIERLIFEYKLAPGVVNVLLDYIFMVNDKKLSKPLAFTIAGHWNRKKIRTVKQAMELAIKENQKRQEFKQKPDQPYTKKSRSYAAPVKQEPVPKWMKDEKWQKEEGNEEELVKAKQEAAKYREMLRKKKQQKGES</sequence>
<dbReference type="Proteomes" id="UP000248214">
    <property type="component" value="Unassembled WGS sequence"/>
</dbReference>
<dbReference type="InterPro" id="IPR006343">
    <property type="entry name" value="DnaB/C_C"/>
</dbReference>
<feature type="domain" description="Replicative helicase loading/DNA remodeling protein DnaB N-terminal winged helix" evidence="4">
    <location>
        <begin position="8"/>
        <end position="251"/>
    </location>
</feature>
<dbReference type="Pfam" id="PF07261">
    <property type="entry name" value="DnaB_2"/>
    <property type="match status" value="1"/>
</dbReference>
<evidence type="ECO:0000256" key="1">
    <source>
        <dbReference type="ARBA" id="ARBA00093462"/>
    </source>
</evidence>
<dbReference type="RefSeq" id="WP_110609752.1">
    <property type="nucleotide sequence ID" value="NZ_PDOD01000002.1"/>
</dbReference>
<feature type="compositionally biased region" description="Basic and acidic residues" evidence="2">
    <location>
        <begin position="431"/>
        <end position="445"/>
    </location>
</feature>
<dbReference type="OrthoDB" id="2082007at2"/>
<organism evidence="5 6">
    <name type="scientific">Salipaludibacillus keqinensis</name>
    <dbReference type="NCBI Taxonomy" id="2045207"/>
    <lineage>
        <taxon>Bacteria</taxon>
        <taxon>Bacillati</taxon>
        <taxon>Bacillota</taxon>
        <taxon>Bacilli</taxon>
        <taxon>Bacillales</taxon>
        <taxon>Bacillaceae</taxon>
    </lineage>
</organism>
<keyword evidence="6" id="KW-1185">Reference proteome</keyword>
<protein>
    <submittedName>
        <fullName evidence="5">Uncharacterized protein</fullName>
    </submittedName>
</protein>
<name>A0A323TGW9_9BACI</name>
<evidence type="ECO:0000313" key="5">
    <source>
        <dbReference type="EMBL" id="PYZ93720.1"/>
    </source>
</evidence>
<comment type="similarity">
    <text evidence="1">Belongs to the DnaB/DnaD family.</text>
</comment>
<feature type="domain" description="DnaB/C C-terminal" evidence="3">
    <location>
        <begin position="330"/>
        <end position="392"/>
    </location>
</feature>
<reference evidence="5 6" key="1">
    <citation type="submission" date="2017-10" db="EMBL/GenBank/DDBJ databases">
        <title>Bacillus sp. nov., a halophilic bacterium isolated from a Keqin Lake.</title>
        <authorList>
            <person name="Wang H."/>
        </authorList>
    </citation>
    <scope>NUCLEOTIDE SEQUENCE [LARGE SCALE GENOMIC DNA]</scope>
    <source>
        <strain evidence="5 6">KQ-12</strain>
    </source>
</reference>
<accession>A0A323TGW9</accession>
<proteinExistence type="inferred from homology"/>
<comment type="caution">
    <text evidence="5">The sequence shown here is derived from an EMBL/GenBank/DDBJ whole genome shotgun (WGS) entry which is preliminary data.</text>
</comment>
<dbReference type="AlphaFoldDB" id="A0A323TGW9"/>
<dbReference type="Pfam" id="PF25888">
    <property type="entry name" value="WHD_DnaB"/>
    <property type="match status" value="1"/>
</dbReference>
<dbReference type="EMBL" id="PDOD01000002">
    <property type="protein sequence ID" value="PYZ93720.1"/>
    <property type="molecule type" value="Genomic_DNA"/>
</dbReference>
<feature type="region of interest" description="Disordered" evidence="2">
    <location>
        <begin position="400"/>
        <end position="445"/>
    </location>
</feature>
<dbReference type="InterPro" id="IPR058660">
    <property type="entry name" value="WHD_DnaB"/>
</dbReference>
<evidence type="ECO:0000313" key="6">
    <source>
        <dbReference type="Proteomes" id="UP000248214"/>
    </source>
</evidence>